<dbReference type="EMBL" id="JBBXMP010000645">
    <property type="protein sequence ID" value="KAL0057182.1"/>
    <property type="molecule type" value="Genomic_DNA"/>
</dbReference>
<keyword evidence="1" id="KW-0677">Repeat</keyword>
<dbReference type="SUPFAM" id="SSF52540">
    <property type="entry name" value="P-loop containing nucleoside triphosphate hydrolases"/>
    <property type="match status" value="1"/>
</dbReference>
<dbReference type="PANTHER" id="PTHR10039:SF17">
    <property type="entry name" value="FUNGAL STAND N-TERMINAL GOODBYE DOMAIN-CONTAINING PROTEIN-RELATED"/>
    <property type="match status" value="1"/>
</dbReference>
<evidence type="ECO:0000256" key="1">
    <source>
        <dbReference type="ARBA" id="ARBA00022737"/>
    </source>
</evidence>
<gene>
    <name evidence="3" type="ORF">AAF712_016185</name>
</gene>
<reference evidence="3 4" key="1">
    <citation type="submission" date="2024-05" db="EMBL/GenBank/DDBJ databases">
        <title>A draft genome resource for the thread blight pathogen Marasmius tenuissimus strain MS-2.</title>
        <authorList>
            <person name="Yulfo-Soto G.E."/>
            <person name="Baruah I.K."/>
            <person name="Amoako-Attah I."/>
            <person name="Bukari Y."/>
            <person name="Meinhardt L.W."/>
            <person name="Bailey B.A."/>
            <person name="Cohen S.P."/>
        </authorList>
    </citation>
    <scope>NUCLEOTIDE SEQUENCE [LARGE SCALE GENOMIC DNA]</scope>
    <source>
        <strain evidence="3 4">MS-2</strain>
    </source>
</reference>
<comment type="caution">
    <text evidence="3">The sequence shown here is derived from an EMBL/GenBank/DDBJ whole genome shotgun (WGS) entry which is preliminary data.</text>
</comment>
<evidence type="ECO:0000313" key="3">
    <source>
        <dbReference type="EMBL" id="KAL0057182.1"/>
    </source>
</evidence>
<dbReference type="PANTHER" id="PTHR10039">
    <property type="entry name" value="AMELOGENIN"/>
    <property type="match status" value="1"/>
</dbReference>
<feature type="domain" description="Nephrocystin 3-like N-terminal" evidence="2">
    <location>
        <begin position="35"/>
        <end position="210"/>
    </location>
</feature>
<dbReference type="InterPro" id="IPR027417">
    <property type="entry name" value="P-loop_NTPase"/>
</dbReference>
<keyword evidence="4" id="KW-1185">Reference proteome</keyword>
<proteinExistence type="predicted"/>
<dbReference type="InterPro" id="IPR056884">
    <property type="entry name" value="NPHP3-like_N"/>
</dbReference>
<feature type="non-terminal residue" evidence="3">
    <location>
        <position position="1"/>
    </location>
</feature>
<dbReference type="Pfam" id="PF24883">
    <property type="entry name" value="NPHP3_N"/>
    <property type="match status" value="1"/>
</dbReference>
<protein>
    <recommendedName>
        <fullName evidence="2">Nephrocystin 3-like N-terminal domain-containing protein</fullName>
    </recommendedName>
</protein>
<evidence type="ECO:0000259" key="2">
    <source>
        <dbReference type="Pfam" id="PF24883"/>
    </source>
</evidence>
<dbReference type="Proteomes" id="UP001437256">
    <property type="component" value="Unassembled WGS sequence"/>
</dbReference>
<name>A0ABR2Z6D4_9AGAR</name>
<organism evidence="3 4">
    <name type="scientific">Marasmius tenuissimus</name>
    <dbReference type="NCBI Taxonomy" id="585030"/>
    <lineage>
        <taxon>Eukaryota</taxon>
        <taxon>Fungi</taxon>
        <taxon>Dikarya</taxon>
        <taxon>Basidiomycota</taxon>
        <taxon>Agaricomycotina</taxon>
        <taxon>Agaricomycetes</taxon>
        <taxon>Agaricomycetidae</taxon>
        <taxon>Agaricales</taxon>
        <taxon>Marasmiineae</taxon>
        <taxon>Marasmiaceae</taxon>
        <taxon>Marasmius</taxon>
    </lineage>
</organism>
<accession>A0ABR2Z6D4</accession>
<dbReference type="Gene3D" id="3.40.50.300">
    <property type="entry name" value="P-loop containing nucleotide triphosphate hydrolases"/>
    <property type="match status" value="1"/>
</dbReference>
<sequence length="1225" mass="137681">IEILSDYIAPTALHSSDSRNARTACLEGTRVAAIEELSRWVEDSSKKNCVCWVFGGAGVGKSAISQTICEDLRRKSQLAASFFFSRNDRTRSSSDPFFPTLAHQLATLPAFRNARLSSSIEAAILESPKGLNGMNLEGQFQSLIFQPCTQIDTNNWKTLPRLVVIDGLDECIGGSGAASASEAQEILLSIIHKAISADPPLPLQFMIFSRPESTIRDFFRTVLISHKNVDMRSFRAQADGDIGKYLTKQFKDIIKSRPEMLAEGPVWPGKEAVGKLIQKADGHFIYVVTAMKYITSNSPASSELRTRLDIVLQTEETALHPDLSDLDQLYHTILQPFGRSNLYKLLLLPILQFLVTPHPTALETSTPRCRSQVLIAALLKVDIDQCSMLLAQLRSVLHVPGDGQEGDVSILHASFSDFLCEGRRSHEFHVEPLNGISYLDRFSCYLLYILEHKIRQYKGGERIDIADRGLEMWSLNPWSTIKLLFRQYTPSGELVSAVTNFDLYGYLNMVLDKKYSKELFGRFKWSGDLWRLLISSIYLIHDDGFVGVSDSYVDDSRYQGKRWGPFTVPTHHKFFNHLCVGLIKNVLHLQDISNSLKMTPREDGGMCSGHDCLHQFFEGDWLVALPKSRRNRRTSSSRLGCIALFAVRSLPWGVPHDAFALATLLSTNTIDSWSIASPLKILPRGEKGRTPTEVSGNELRVYFVSSRQRIRFGEEVARTIQNNGGISAVKFDNLVVRILTDTPMETSGPNDVTEEIRSGGVAGFPHQLATSPPLRKAGLSSHIDETFYQIPNGLEGLNFKEQFQSLVFQPCVQINAKNWKKLLKLVIIDGLDECMGGADTTEPSQAQEALLSIIHKAASADSPLPLHFMIFSRPEPRIRDFFQNTPASHKPVDMRDFRSQADSDIRQYLQKKFTDLPESQPELLIAGVWPGEQAIEKLVVKADGHFIYVVTAMKYITADNPSPADLQERLCTVLHTEDTASYPDLSDLDQLYHTILRRFGRGDLHKQILLPVLQLMITSRPEGLATEWPPNQDMIAGVLKIDSDRCSTFLSQLRSVLHVPNESDPQGRGVQILHASFSDFLTDGRRSHEFHVHPMNPLRVLDGFSCYLMSILKRKIEGERMDLGGLTSELWSFSPWKMVQQLGNHTLSEELISAAVDIDLYGYVNLVRERYALCPPGINNQLIYSYSLSLRNILSRYIGWEIHGIDTCLFELQYSSSGLRLQRDE</sequence>
<evidence type="ECO:0000313" key="4">
    <source>
        <dbReference type="Proteomes" id="UP001437256"/>
    </source>
</evidence>